<dbReference type="InterPro" id="IPR050282">
    <property type="entry name" value="Cycloisomerase_2"/>
</dbReference>
<dbReference type="Pfam" id="PF10282">
    <property type="entry name" value="Lactonase"/>
    <property type="match status" value="1"/>
</dbReference>
<dbReference type="InterPro" id="IPR011048">
    <property type="entry name" value="Haem_d1_sf"/>
</dbReference>
<dbReference type="EMBL" id="SRID01000004">
    <property type="protein sequence ID" value="TGB18966.1"/>
    <property type="molecule type" value="Genomic_DNA"/>
</dbReference>
<dbReference type="GO" id="GO:0017057">
    <property type="term" value="F:6-phosphogluconolactonase activity"/>
    <property type="evidence" value="ECO:0007669"/>
    <property type="project" value="TreeGrafter"/>
</dbReference>
<dbReference type="PANTHER" id="PTHR30344:SF1">
    <property type="entry name" value="6-PHOSPHOGLUCONOLACTONASE"/>
    <property type="match status" value="1"/>
</dbReference>
<dbReference type="Proteomes" id="UP000297948">
    <property type="component" value="Unassembled WGS sequence"/>
</dbReference>
<proteinExistence type="inferred from homology"/>
<reference evidence="3 4" key="1">
    <citation type="submission" date="2019-03" db="EMBL/GenBank/DDBJ databases">
        <authorList>
            <person name="Gonzalez-Pimentel J.L."/>
        </authorList>
    </citation>
    <scope>NUCLEOTIDE SEQUENCE [LARGE SCALE GENOMIC DNA]</scope>
    <source>
        <strain evidence="3 4">JCM 31289</strain>
    </source>
</reference>
<organism evidence="3 4">
    <name type="scientific">Streptomyces palmae</name>
    <dbReference type="NCBI Taxonomy" id="1701085"/>
    <lineage>
        <taxon>Bacteria</taxon>
        <taxon>Bacillati</taxon>
        <taxon>Actinomycetota</taxon>
        <taxon>Actinomycetes</taxon>
        <taxon>Kitasatosporales</taxon>
        <taxon>Streptomycetaceae</taxon>
        <taxon>Streptomyces</taxon>
    </lineage>
</organism>
<dbReference type="RefSeq" id="WP_135336972.1">
    <property type="nucleotide sequence ID" value="NZ_JBHLTX010000017.1"/>
</dbReference>
<dbReference type="GO" id="GO:0005829">
    <property type="term" value="C:cytosol"/>
    <property type="evidence" value="ECO:0007669"/>
    <property type="project" value="TreeGrafter"/>
</dbReference>
<comment type="caution">
    <text evidence="3">The sequence shown here is derived from an EMBL/GenBank/DDBJ whole genome shotgun (WGS) entry which is preliminary data.</text>
</comment>
<protein>
    <submittedName>
        <fullName evidence="3">Lactonase family protein</fullName>
    </submittedName>
</protein>
<evidence type="ECO:0000256" key="1">
    <source>
        <dbReference type="ARBA" id="ARBA00005564"/>
    </source>
</evidence>
<evidence type="ECO:0000313" key="4">
    <source>
        <dbReference type="Proteomes" id="UP000297948"/>
    </source>
</evidence>
<name>A0A4Z0HG50_9ACTN</name>
<evidence type="ECO:0000256" key="2">
    <source>
        <dbReference type="SAM" id="MobiDB-lite"/>
    </source>
</evidence>
<comment type="similarity">
    <text evidence="1">Belongs to the cycloisomerase 2 family.</text>
</comment>
<feature type="region of interest" description="Disordered" evidence="2">
    <location>
        <begin position="121"/>
        <end position="149"/>
    </location>
</feature>
<dbReference type="Gene3D" id="2.130.10.10">
    <property type="entry name" value="YVTN repeat-like/Quinoprotein amine dehydrogenase"/>
    <property type="match status" value="1"/>
</dbReference>
<dbReference type="PANTHER" id="PTHR30344">
    <property type="entry name" value="6-PHOSPHOGLUCONOLACTONASE-RELATED"/>
    <property type="match status" value="1"/>
</dbReference>
<dbReference type="InterPro" id="IPR019405">
    <property type="entry name" value="Lactonase_7-beta_prop"/>
</dbReference>
<dbReference type="InterPro" id="IPR015943">
    <property type="entry name" value="WD40/YVTN_repeat-like_dom_sf"/>
</dbReference>
<sequence>MGDAGRGRAFIGSFTSSGGRGIVVAAVDAATGALTETGVIDAVPDPSYLALDRPGAGAVLYAVSETARGSVAAYDIAGPAARPIGVPVAVRGEEPTHLSVAHGHLLTANYGSGSVTVLPLAADGAPRSPSDVRQFSGSGPDPDRQRGPHAHQVLFDPSRRWVLSVDLGSDAVRVHSLDTRAGTLALKGETALPPGTGPRHLAFHPSGRHAYLLGELDPTVTVCRWDAAAGVLEPVGATPLFPGGTESAVSPSAPVVSADGRFLWAAVRGPDTIAVLALDAAGERAELIDSVPCGGRWPRDLALHPSGTRLYAANERSGDVTWLDVDPATGIPHRAGSLPVPAASNVLFA</sequence>
<gene>
    <name evidence="3" type="ORF">E4099_01115</name>
</gene>
<dbReference type="OrthoDB" id="9790815at2"/>
<keyword evidence="4" id="KW-1185">Reference proteome</keyword>
<evidence type="ECO:0000313" key="3">
    <source>
        <dbReference type="EMBL" id="TGB18966.1"/>
    </source>
</evidence>
<accession>A0A4Z0HG50</accession>
<dbReference type="AlphaFoldDB" id="A0A4Z0HG50"/>
<dbReference type="SUPFAM" id="SSF51004">
    <property type="entry name" value="C-terminal (heme d1) domain of cytochrome cd1-nitrite reductase"/>
    <property type="match status" value="1"/>
</dbReference>